<dbReference type="Pfam" id="PF13561">
    <property type="entry name" value="adh_short_C2"/>
    <property type="match status" value="1"/>
</dbReference>
<dbReference type="PANTHER" id="PTHR43669">
    <property type="entry name" value="5-KETO-D-GLUCONATE 5-REDUCTASE"/>
    <property type="match status" value="1"/>
</dbReference>
<name>A0A4P7IFB1_9ACTN</name>
<dbReference type="Proteomes" id="UP000294853">
    <property type="component" value="Chromosome"/>
</dbReference>
<dbReference type="SUPFAM" id="SSF51735">
    <property type="entry name" value="NAD(P)-binding Rossmann-fold domains"/>
    <property type="match status" value="1"/>
</dbReference>
<keyword evidence="4" id="KW-1185">Reference proteome</keyword>
<evidence type="ECO:0000313" key="4">
    <source>
        <dbReference type="Proteomes" id="UP000294853"/>
    </source>
</evidence>
<dbReference type="Gene3D" id="3.40.50.720">
    <property type="entry name" value="NAD(P)-binding Rossmann-like Domain"/>
    <property type="match status" value="1"/>
</dbReference>
<evidence type="ECO:0000313" key="3">
    <source>
        <dbReference type="EMBL" id="QBX55954.1"/>
    </source>
</evidence>
<dbReference type="OrthoDB" id="3208554at2"/>
<evidence type="ECO:0000256" key="2">
    <source>
        <dbReference type="ARBA" id="ARBA00023002"/>
    </source>
</evidence>
<accession>A0A4P7IFB1</accession>
<dbReference type="PRINTS" id="PR00081">
    <property type="entry name" value="GDHRDH"/>
</dbReference>
<dbReference type="KEGG" id="nsn:EXE58_11095"/>
<dbReference type="EMBL" id="CP038436">
    <property type="protein sequence ID" value="QBX55954.1"/>
    <property type="molecule type" value="Genomic_DNA"/>
</dbReference>
<protein>
    <submittedName>
        <fullName evidence="3">SDR family oxidoreductase</fullName>
    </submittedName>
</protein>
<sequence length="249" mass="24978">MDLGLTGKVALVTGGSGGIGRAVAQALVAEGARVVLLGRHRETLHAATQSIGPDAMSVVADTTDSAQVEWAVAEAAASWGRLDVVVNCAAPKALPNAPTGVAGLDEADFLRQVDTKALGYARVARAAVPHLKESGGGAIVNVSGMNARLTGSITGSVRNLAVVAITKNLADELGASGISVTCVHPGLTLTDELMDRPDSREAASNNSLGRPVTAREVAGVVAFLCSPAAAAMTGAVITVDGGRPGSIWA</sequence>
<comment type="similarity">
    <text evidence="1">Belongs to the short-chain dehydrogenases/reductases (SDR) family.</text>
</comment>
<dbReference type="AlphaFoldDB" id="A0A4P7IFB1"/>
<keyword evidence="2" id="KW-0560">Oxidoreductase</keyword>
<dbReference type="GO" id="GO:0016491">
    <property type="term" value="F:oxidoreductase activity"/>
    <property type="evidence" value="ECO:0007669"/>
    <property type="project" value="UniProtKB-KW"/>
</dbReference>
<dbReference type="FunFam" id="3.40.50.720:FF:000084">
    <property type="entry name" value="Short-chain dehydrogenase reductase"/>
    <property type="match status" value="1"/>
</dbReference>
<dbReference type="RefSeq" id="WP_135267945.1">
    <property type="nucleotide sequence ID" value="NZ_CP038436.1"/>
</dbReference>
<dbReference type="InterPro" id="IPR002347">
    <property type="entry name" value="SDR_fam"/>
</dbReference>
<gene>
    <name evidence="3" type="ORF">EXE58_11095</name>
</gene>
<dbReference type="CDD" id="cd05233">
    <property type="entry name" value="SDR_c"/>
    <property type="match status" value="1"/>
</dbReference>
<reference evidence="3 4" key="1">
    <citation type="submission" date="2019-03" db="EMBL/GenBank/DDBJ databases">
        <title>Three New Species of Nocardioides, Nocardioides euryhalodurans sp. nov., Nocardioides seonyuensis sp. nov. and Nocardioides eburneoflavus sp. nov. Iolated from Soil.</title>
        <authorList>
            <person name="Roh S.G."/>
            <person name="Lee C."/>
            <person name="Kim M.-K."/>
            <person name="Kim S.B."/>
        </authorList>
    </citation>
    <scope>NUCLEOTIDE SEQUENCE [LARGE SCALE GENOMIC DNA]</scope>
    <source>
        <strain evidence="3 4">MMS17-SY207-3</strain>
    </source>
</reference>
<dbReference type="InterPro" id="IPR036291">
    <property type="entry name" value="NAD(P)-bd_dom_sf"/>
</dbReference>
<organism evidence="3 4">
    <name type="scientific">Nocardioides seonyuensis</name>
    <dbReference type="NCBI Taxonomy" id="2518371"/>
    <lineage>
        <taxon>Bacteria</taxon>
        <taxon>Bacillati</taxon>
        <taxon>Actinomycetota</taxon>
        <taxon>Actinomycetes</taxon>
        <taxon>Propionibacteriales</taxon>
        <taxon>Nocardioidaceae</taxon>
        <taxon>Nocardioides</taxon>
    </lineage>
</organism>
<dbReference type="PANTHER" id="PTHR43669:SF3">
    <property type="entry name" value="ALCOHOL DEHYDROGENASE, PUTATIVE (AFU_ORTHOLOGUE AFUA_3G03445)-RELATED"/>
    <property type="match status" value="1"/>
</dbReference>
<evidence type="ECO:0000256" key="1">
    <source>
        <dbReference type="ARBA" id="ARBA00006484"/>
    </source>
</evidence>
<proteinExistence type="inferred from homology"/>